<proteinExistence type="predicted"/>
<dbReference type="Proteomes" id="UP000295703">
    <property type="component" value="Unassembled WGS sequence"/>
</dbReference>
<evidence type="ECO:0000313" key="2">
    <source>
        <dbReference type="EMBL" id="TDZ46812.1"/>
    </source>
</evidence>
<comment type="caution">
    <text evidence="2">The sequence shown here is derived from an EMBL/GenBank/DDBJ whole genome shotgun (WGS) entry which is preliminary data.</text>
</comment>
<dbReference type="AlphaFoldDB" id="A0A4R8QRZ1"/>
<sequence length="290" mass="32285">MAVEVTDQAPAESARQTGRKVYRSPEDLSDEEKKRLTTVWRTLFQAMPYNLRSFTKAKAAIMRMVFMGWDSTQEPGVRASSKELPPRDLKFKIGVLGAEVDGKHDRRKDNNIFLAIEDIRMIQFSDATPGVPLMGPVSPLLAWYKLTDADGNAAPLDETVMDNVDDDGDPLRTLCINLLETLDKKQAALVKHFIRFNYLWAVGQIREEISAWKTGGGILASRVFGPDDLVKGNPCTSKTILIFLPHPDHSDADDMVSVNILGARDSAGARWTWLSADDTILNYCVGDNED</sequence>
<protein>
    <submittedName>
        <fullName evidence="2">Uncharacterized protein</fullName>
    </submittedName>
</protein>
<name>A0A4R8QRZ1_COLTR</name>
<gene>
    <name evidence="2" type="ORF">CTRI78_v008907</name>
</gene>
<dbReference type="EMBL" id="RYZW01000113">
    <property type="protein sequence ID" value="TDZ46812.1"/>
    <property type="molecule type" value="Genomic_DNA"/>
</dbReference>
<feature type="region of interest" description="Disordered" evidence="1">
    <location>
        <begin position="1"/>
        <end position="28"/>
    </location>
</feature>
<evidence type="ECO:0000256" key="1">
    <source>
        <dbReference type="SAM" id="MobiDB-lite"/>
    </source>
</evidence>
<organism evidence="2 3">
    <name type="scientific">Colletotrichum trifolii</name>
    <dbReference type="NCBI Taxonomy" id="5466"/>
    <lineage>
        <taxon>Eukaryota</taxon>
        <taxon>Fungi</taxon>
        <taxon>Dikarya</taxon>
        <taxon>Ascomycota</taxon>
        <taxon>Pezizomycotina</taxon>
        <taxon>Sordariomycetes</taxon>
        <taxon>Hypocreomycetidae</taxon>
        <taxon>Glomerellales</taxon>
        <taxon>Glomerellaceae</taxon>
        <taxon>Colletotrichum</taxon>
        <taxon>Colletotrichum orbiculare species complex</taxon>
    </lineage>
</organism>
<reference evidence="2 3" key="1">
    <citation type="submission" date="2018-12" db="EMBL/GenBank/DDBJ databases">
        <title>Genome sequence and assembly of Colletotrichum trifolii.</title>
        <authorList>
            <person name="Gan P."/>
            <person name="Shirasu K."/>
        </authorList>
    </citation>
    <scope>NUCLEOTIDE SEQUENCE [LARGE SCALE GENOMIC DNA]</scope>
    <source>
        <strain evidence="2 3">543-2</strain>
    </source>
</reference>
<evidence type="ECO:0000313" key="3">
    <source>
        <dbReference type="Proteomes" id="UP000295703"/>
    </source>
</evidence>
<keyword evidence="3" id="KW-1185">Reference proteome</keyword>
<accession>A0A4R8QRZ1</accession>